<keyword evidence="1" id="KW-0614">Plasmid</keyword>
<keyword evidence="2" id="KW-1185">Reference proteome</keyword>
<protein>
    <submittedName>
        <fullName evidence="1">Uncharacterized protein</fullName>
    </submittedName>
</protein>
<dbReference type="RefSeq" id="WP_315626273.1">
    <property type="nucleotide sequence ID" value="NZ_JAUHMF010000010.1"/>
</dbReference>
<name>A0ABU3NUW7_9CHLR</name>
<sequence length="247" mass="27657">MEKCPVCNGNSETCWRCDGIGIVASSIFAENATSKYGFNDSDSPISPLVEKVRLFLKEKLGREIEYFGGGLHNSALDVSPEDIENHLPYPILRKADQITEMFYSLLEFSHCFNPWEDRSQVLNIVVPAEQYGMAPAFGEGYLAININKADIPEINLWKKLMTDHALPGVSAVEIEYARVGFIDPDEHLYNKNIERLDIPPDQGYIIANYNGHIEPGGVLVVCDTGIFARFENYESQDLTEIFAALSN</sequence>
<evidence type="ECO:0000313" key="1">
    <source>
        <dbReference type="EMBL" id="MDT8899616.1"/>
    </source>
</evidence>
<reference evidence="1 2" key="1">
    <citation type="submission" date="2023-07" db="EMBL/GenBank/DDBJ databases">
        <title>Novel species of Thermanaerothrix with wide hydrolytic capabilities.</title>
        <authorList>
            <person name="Zayulina K.S."/>
            <person name="Podosokorskaya O.A."/>
            <person name="Elcheninov A.G."/>
        </authorList>
    </citation>
    <scope>NUCLEOTIDE SEQUENCE [LARGE SCALE GENOMIC DNA]</scope>
    <source>
        <strain evidence="1 2">4228-RoL</strain>
        <plasmid evidence="1">p4228-RoL</plasmid>
    </source>
</reference>
<organism evidence="1 2">
    <name type="scientific">Thermanaerothrix solaris</name>
    <dbReference type="NCBI Taxonomy" id="3058434"/>
    <lineage>
        <taxon>Bacteria</taxon>
        <taxon>Bacillati</taxon>
        <taxon>Chloroflexota</taxon>
        <taxon>Anaerolineae</taxon>
        <taxon>Anaerolineales</taxon>
        <taxon>Anaerolineaceae</taxon>
        <taxon>Thermanaerothrix</taxon>
    </lineage>
</organism>
<evidence type="ECO:0000313" key="2">
    <source>
        <dbReference type="Proteomes" id="UP001254165"/>
    </source>
</evidence>
<geneLocation type="plasmid" evidence="1">
    <name>p4228-RoL</name>
</geneLocation>
<gene>
    <name evidence="1" type="ORF">QYE77_15225</name>
</gene>
<proteinExistence type="predicted"/>
<comment type="caution">
    <text evidence="1">The sequence shown here is derived from an EMBL/GenBank/DDBJ whole genome shotgun (WGS) entry which is preliminary data.</text>
</comment>
<dbReference type="Proteomes" id="UP001254165">
    <property type="component" value="Unassembled WGS sequence"/>
</dbReference>
<dbReference type="EMBL" id="JAUHMF010000010">
    <property type="protein sequence ID" value="MDT8899616.1"/>
    <property type="molecule type" value="Genomic_DNA"/>
</dbReference>
<accession>A0ABU3NUW7</accession>